<feature type="transmembrane region" description="Helical" evidence="2">
    <location>
        <begin position="99"/>
        <end position="120"/>
    </location>
</feature>
<feature type="signal peptide" evidence="3">
    <location>
        <begin position="1"/>
        <end position="22"/>
    </location>
</feature>
<dbReference type="Proteomes" id="UP001620645">
    <property type="component" value="Unassembled WGS sequence"/>
</dbReference>
<feature type="chain" id="PRO_5044812622" evidence="3">
    <location>
        <begin position="23"/>
        <end position="139"/>
    </location>
</feature>
<keyword evidence="2" id="KW-1133">Transmembrane helix</keyword>
<feature type="compositionally biased region" description="Polar residues" evidence="1">
    <location>
        <begin position="54"/>
        <end position="66"/>
    </location>
</feature>
<evidence type="ECO:0000256" key="2">
    <source>
        <dbReference type="SAM" id="Phobius"/>
    </source>
</evidence>
<keyword evidence="2" id="KW-0812">Transmembrane</keyword>
<comment type="caution">
    <text evidence="4">The sequence shown here is derived from an EMBL/GenBank/DDBJ whole genome shotgun (WGS) entry which is preliminary data.</text>
</comment>
<feature type="region of interest" description="Disordered" evidence="1">
    <location>
        <begin position="54"/>
        <end position="78"/>
    </location>
</feature>
<organism evidence="4 5">
    <name type="scientific">Heterodera schachtii</name>
    <name type="common">Sugarbeet cyst nematode worm</name>
    <name type="synonym">Tylenchus schachtii</name>
    <dbReference type="NCBI Taxonomy" id="97005"/>
    <lineage>
        <taxon>Eukaryota</taxon>
        <taxon>Metazoa</taxon>
        <taxon>Ecdysozoa</taxon>
        <taxon>Nematoda</taxon>
        <taxon>Chromadorea</taxon>
        <taxon>Rhabditida</taxon>
        <taxon>Tylenchina</taxon>
        <taxon>Tylenchomorpha</taxon>
        <taxon>Tylenchoidea</taxon>
        <taxon>Heteroderidae</taxon>
        <taxon>Heteroderinae</taxon>
        <taxon>Heterodera</taxon>
    </lineage>
</organism>
<dbReference type="AlphaFoldDB" id="A0ABD2HYI7"/>
<reference evidence="4 5" key="1">
    <citation type="submission" date="2024-10" db="EMBL/GenBank/DDBJ databases">
        <authorList>
            <person name="Kim D."/>
        </authorList>
    </citation>
    <scope>NUCLEOTIDE SEQUENCE [LARGE SCALE GENOMIC DNA]</scope>
    <source>
        <strain evidence="4">Taebaek</strain>
    </source>
</reference>
<proteinExistence type="predicted"/>
<evidence type="ECO:0000256" key="1">
    <source>
        <dbReference type="SAM" id="MobiDB-lite"/>
    </source>
</evidence>
<evidence type="ECO:0000313" key="5">
    <source>
        <dbReference type="Proteomes" id="UP001620645"/>
    </source>
</evidence>
<evidence type="ECO:0000256" key="3">
    <source>
        <dbReference type="SAM" id="SignalP"/>
    </source>
</evidence>
<evidence type="ECO:0000313" key="4">
    <source>
        <dbReference type="EMBL" id="KAL3072819.1"/>
    </source>
</evidence>
<dbReference type="EMBL" id="JBICCN010000373">
    <property type="protein sequence ID" value="KAL3072819.1"/>
    <property type="molecule type" value="Genomic_DNA"/>
</dbReference>
<protein>
    <submittedName>
        <fullName evidence="4">Uncharacterized protein</fullName>
    </submittedName>
</protein>
<keyword evidence="5" id="KW-1185">Reference proteome</keyword>
<name>A0ABD2HYI7_HETSC</name>
<gene>
    <name evidence="4" type="ORF">niasHS_017793</name>
</gene>
<keyword evidence="3" id="KW-0732">Signal</keyword>
<sequence>MYSFRFFLFVFLFIHFRFIGTAQIVNGQQLDSNSEQRQSNQTYSVTNVDRMSNALHSPTDNQTTSLLGDETLKPSDNEANCTTTENGCELNDGKYSLRLVLILLAVPTVLLIIVVMVGFISHKKKRRNEFHLDNGAAAI</sequence>
<keyword evidence="2" id="KW-0472">Membrane</keyword>
<accession>A0ABD2HYI7</accession>